<dbReference type="AlphaFoldDB" id="A0A7S1YDC1"/>
<proteinExistence type="predicted"/>
<dbReference type="EMBL" id="HBGK01038476">
    <property type="protein sequence ID" value="CAD9297446.1"/>
    <property type="molecule type" value="Transcribed_RNA"/>
</dbReference>
<name>A0A7S1YDC1_9STRA</name>
<evidence type="ECO:0000313" key="1">
    <source>
        <dbReference type="EMBL" id="CAD9297446.1"/>
    </source>
</evidence>
<reference evidence="1" key="1">
    <citation type="submission" date="2021-01" db="EMBL/GenBank/DDBJ databases">
        <authorList>
            <person name="Corre E."/>
            <person name="Pelletier E."/>
            <person name="Niang G."/>
            <person name="Scheremetjew M."/>
            <person name="Finn R."/>
            <person name="Kale V."/>
            <person name="Holt S."/>
            <person name="Cochrane G."/>
            <person name="Meng A."/>
            <person name="Brown T."/>
            <person name="Cohen L."/>
        </authorList>
    </citation>
    <scope>NUCLEOTIDE SEQUENCE</scope>
    <source>
        <strain evidence="1">CCMP 410</strain>
    </source>
</reference>
<organism evidence="1">
    <name type="scientific">Grammatophora oceanica</name>
    <dbReference type="NCBI Taxonomy" id="210454"/>
    <lineage>
        <taxon>Eukaryota</taxon>
        <taxon>Sar</taxon>
        <taxon>Stramenopiles</taxon>
        <taxon>Ochrophyta</taxon>
        <taxon>Bacillariophyta</taxon>
        <taxon>Fragilariophyceae</taxon>
        <taxon>Fragilariophycidae</taxon>
        <taxon>Rhabdonematales</taxon>
        <taxon>Grammatophoraceae</taxon>
        <taxon>Grammatophora</taxon>
    </lineage>
</organism>
<accession>A0A7S1YDC1</accession>
<sequence>MPPYFISGDGGSYAAGVLTTYEIGYVGTYTVEARPHDRNGRRLTAHTVTFTVVDTSTATGSGATTTATVPASTTPGEITGFKLWNTTDQAHPQFIKLLEQNENIDIQLYGSHFTVEAEVVGDVVKVNFGLDENTLYKEEYQAPFVLNGDAEYQFLATTPELSNIGLHTITATPFSSSSSQLTQASISFSIIDTSAGMLSVSSDEEEDGYVTGFLLWDTSVPTTPKFLKKIQHSDVVDIQQYGDQLSIEAEYTGHLSKIVFGLDGNDNYHVENYEPYLLGGDSDTTYYPTPELAIVGTHTITATPFDLSGVSLPTVSFSFLTVDGSTNAGSMAAPGTRQDLIEMLEDDLSFFLSGVVNAKYFLQSGHCLQWNLVYVKVEITEVSDTMCQAPERRRLRQSVASPAAS</sequence>
<protein>
    <submittedName>
        <fullName evidence="1">Uncharacterized protein</fullName>
    </submittedName>
</protein>
<gene>
    <name evidence="1" type="ORF">GOCE00092_LOCUS19975</name>
</gene>